<reference evidence="1 2" key="1">
    <citation type="journal article" date="2012" name="Genome Biol.">
        <title>Genome and low-iron response of an oceanic diatom adapted to chronic iron limitation.</title>
        <authorList>
            <person name="Lommer M."/>
            <person name="Specht M."/>
            <person name="Roy A.S."/>
            <person name="Kraemer L."/>
            <person name="Andreson R."/>
            <person name="Gutowska M.A."/>
            <person name="Wolf J."/>
            <person name="Bergner S.V."/>
            <person name="Schilhabel M.B."/>
            <person name="Klostermeier U.C."/>
            <person name="Beiko R.G."/>
            <person name="Rosenstiel P."/>
            <person name="Hippler M."/>
            <person name="Laroche J."/>
        </authorList>
    </citation>
    <scope>NUCLEOTIDE SEQUENCE [LARGE SCALE GENOMIC DNA]</scope>
    <source>
        <strain evidence="1 2">CCMP1005</strain>
    </source>
</reference>
<dbReference type="AlphaFoldDB" id="K0TMF0"/>
<protein>
    <submittedName>
        <fullName evidence="1">Uncharacterized protein</fullName>
    </submittedName>
</protein>
<dbReference type="EMBL" id="AGNL01002502">
    <property type="protein sequence ID" value="EJK76151.1"/>
    <property type="molecule type" value="Genomic_DNA"/>
</dbReference>
<evidence type="ECO:0000313" key="2">
    <source>
        <dbReference type="Proteomes" id="UP000266841"/>
    </source>
</evidence>
<gene>
    <name evidence="1" type="ORF">THAOC_02103</name>
</gene>
<comment type="caution">
    <text evidence="1">The sequence shown here is derived from an EMBL/GenBank/DDBJ whole genome shotgun (WGS) entry which is preliminary data.</text>
</comment>
<sequence>MRRSGFHVDVAVGGTGIDFSDLITSDMTSITSGTTSIKSDKTSITSQFLKKCVIMIMNPWVTFYWLALVEEVGNLFSLKSAHPPLGSYVSSPPPTSNLTPDPLSLVPVLSTKVHSTLFRAELASLGQSPSIVDLLAIVMSLRAPFKSPKATRSDHGDHGAKDVLVAVEEIGL</sequence>
<dbReference type="Proteomes" id="UP000266841">
    <property type="component" value="Unassembled WGS sequence"/>
</dbReference>
<keyword evidence="2" id="KW-1185">Reference proteome</keyword>
<proteinExistence type="predicted"/>
<accession>K0TMF0</accession>
<organism evidence="1 2">
    <name type="scientific">Thalassiosira oceanica</name>
    <name type="common">Marine diatom</name>
    <dbReference type="NCBI Taxonomy" id="159749"/>
    <lineage>
        <taxon>Eukaryota</taxon>
        <taxon>Sar</taxon>
        <taxon>Stramenopiles</taxon>
        <taxon>Ochrophyta</taxon>
        <taxon>Bacillariophyta</taxon>
        <taxon>Coscinodiscophyceae</taxon>
        <taxon>Thalassiosirophycidae</taxon>
        <taxon>Thalassiosirales</taxon>
        <taxon>Thalassiosiraceae</taxon>
        <taxon>Thalassiosira</taxon>
    </lineage>
</organism>
<name>K0TMF0_THAOC</name>
<evidence type="ECO:0000313" key="1">
    <source>
        <dbReference type="EMBL" id="EJK76151.1"/>
    </source>
</evidence>